<evidence type="ECO:0000256" key="5">
    <source>
        <dbReference type="ARBA" id="ARBA00022927"/>
    </source>
</evidence>
<evidence type="ECO:0000256" key="3">
    <source>
        <dbReference type="ARBA" id="ARBA00022448"/>
    </source>
</evidence>
<dbReference type="PRINTS" id="PR01651">
    <property type="entry name" value="SECGEXPORT"/>
</dbReference>
<reference evidence="10" key="1">
    <citation type="submission" date="2019-08" db="EMBL/GenBank/DDBJ databases">
        <authorList>
            <person name="Kucharzyk K."/>
            <person name="Murdoch R.W."/>
            <person name="Higgins S."/>
            <person name="Loffler F."/>
        </authorList>
    </citation>
    <scope>NUCLEOTIDE SEQUENCE</scope>
</reference>
<keyword evidence="5" id="KW-0653">Protein transport</keyword>
<dbReference type="GO" id="GO:0015450">
    <property type="term" value="F:protein-transporting ATPase activity"/>
    <property type="evidence" value="ECO:0007669"/>
    <property type="project" value="InterPro"/>
</dbReference>
<comment type="similarity">
    <text evidence="2">Belongs to the SecG family.</text>
</comment>
<organism evidence="10">
    <name type="scientific">bioreactor metagenome</name>
    <dbReference type="NCBI Taxonomy" id="1076179"/>
    <lineage>
        <taxon>unclassified sequences</taxon>
        <taxon>metagenomes</taxon>
        <taxon>ecological metagenomes</taxon>
    </lineage>
</organism>
<dbReference type="AlphaFoldDB" id="A0A645DTF6"/>
<keyword evidence="6 9" id="KW-1133">Transmembrane helix</keyword>
<dbReference type="GO" id="GO:0016020">
    <property type="term" value="C:membrane"/>
    <property type="evidence" value="ECO:0007669"/>
    <property type="project" value="UniProtKB-SubCell"/>
</dbReference>
<keyword evidence="8 9" id="KW-0472">Membrane</keyword>
<keyword evidence="4 9" id="KW-0812">Transmembrane</keyword>
<evidence type="ECO:0000256" key="7">
    <source>
        <dbReference type="ARBA" id="ARBA00023010"/>
    </source>
</evidence>
<dbReference type="GO" id="GO:0009306">
    <property type="term" value="P:protein secretion"/>
    <property type="evidence" value="ECO:0007669"/>
    <property type="project" value="InterPro"/>
</dbReference>
<sequence>MSTLGMVLSVILGVLSVLLIVIILLQSSRSAGLGAVSSTNNDTYWGKNKGSSMEGMLEKYTKIGGAAFMVIAFIIMFVN</sequence>
<feature type="transmembrane region" description="Helical" evidence="9">
    <location>
        <begin position="60"/>
        <end position="78"/>
    </location>
</feature>
<dbReference type="NCBIfam" id="TIGR00810">
    <property type="entry name" value="secG"/>
    <property type="match status" value="1"/>
</dbReference>
<dbReference type="InterPro" id="IPR004692">
    <property type="entry name" value="SecG"/>
</dbReference>
<name>A0A645DTF6_9ZZZZ</name>
<comment type="caution">
    <text evidence="10">The sequence shown here is derived from an EMBL/GenBank/DDBJ whole genome shotgun (WGS) entry which is preliminary data.</text>
</comment>
<evidence type="ECO:0000256" key="2">
    <source>
        <dbReference type="ARBA" id="ARBA00008445"/>
    </source>
</evidence>
<evidence type="ECO:0000256" key="8">
    <source>
        <dbReference type="ARBA" id="ARBA00023136"/>
    </source>
</evidence>
<evidence type="ECO:0000256" key="6">
    <source>
        <dbReference type="ARBA" id="ARBA00022989"/>
    </source>
</evidence>
<dbReference type="Pfam" id="PF03840">
    <property type="entry name" value="SecG"/>
    <property type="match status" value="1"/>
</dbReference>
<evidence type="ECO:0008006" key="11">
    <source>
        <dbReference type="Google" id="ProtNLM"/>
    </source>
</evidence>
<gene>
    <name evidence="10" type="ORF">SDC9_138854</name>
</gene>
<keyword evidence="3" id="KW-0813">Transport</keyword>
<evidence type="ECO:0000256" key="1">
    <source>
        <dbReference type="ARBA" id="ARBA00004141"/>
    </source>
</evidence>
<evidence type="ECO:0000313" key="10">
    <source>
        <dbReference type="EMBL" id="MPM91722.1"/>
    </source>
</evidence>
<dbReference type="EMBL" id="VSSQ01038749">
    <property type="protein sequence ID" value="MPM91722.1"/>
    <property type="molecule type" value="Genomic_DNA"/>
</dbReference>
<evidence type="ECO:0000256" key="4">
    <source>
        <dbReference type="ARBA" id="ARBA00022692"/>
    </source>
</evidence>
<comment type="subcellular location">
    <subcellularLocation>
        <location evidence="1">Membrane</location>
        <topology evidence="1">Multi-pass membrane protein</topology>
    </subcellularLocation>
</comment>
<evidence type="ECO:0000256" key="9">
    <source>
        <dbReference type="SAM" id="Phobius"/>
    </source>
</evidence>
<accession>A0A645DTF6</accession>
<protein>
    <recommendedName>
        <fullName evidence="11">Protein-export membrane protein SecG</fullName>
    </recommendedName>
</protein>
<keyword evidence="7" id="KW-0811">Translocation</keyword>
<proteinExistence type="inferred from homology"/>